<evidence type="ECO:0000313" key="11">
    <source>
        <dbReference type="Proteomes" id="UP001177160"/>
    </source>
</evidence>
<keyword evidence="5" id="KW-0119">Carbohydrate metabolism</keyword>
<organism evidence="10 11">
    <name type="scientific">Paracholeplasma manati</name>
    <dbReference type="NCBI Taxonomy" id="591373"/>
    <lineage>
        <taxon>Bacteria</taxon>
        <taxon>Bacillati</taxon>
        <taxon>Mycoplasmatota</taxon>
        <taxon>Mollicutes</taxon>
        <taxon>Acholeplasmatales</taxon>
        <taxon>Acholeplasmataceae</taxon>
        <taxon>Paracholeplasma</taxon>
    </lineage>
</organism>
<comment type="similarity">
    <text evidence="2">Belongs to the glycosyl hydrolase 81 family.</text>
</comment>
<evidence type="ECO:0000256" key="2">
    <source>
        <dbReference type="ARBA" id="ARBA00010730"/>
    </source>
</evidence>
<evidence type="ECO:0000256" key="4">
    <source>
        <dbReference type="ARBA" id="ARBA00022801"/>
    </source>
</evidence>
<sequence length="904" mass="101706">MFKKRWLMVLILTLILLSGCKPKSNIPEDEDEVLPKSIESIEGLEDITITQNQYFHPLQGVEVLNEKDENISYLFEVTGHVNYGKLGEQTLSYKLNYGDESIDKTRKVTVVAGTITRPTITRNQVSQPQVNLEAGSYRVGTASDLTHPINPQFINPELLNQAVPSNGWWTSLLVQNYGGSNGIYTNPLRSSFSNLGAEVTNPGAGFVQYWNPDGFNTMANFSLVLPDMYLKTSTLNEGYQTHVVDYSQSSVSVAMRNVSQPQDHMVLTYNQGSPYIFAEVMNNSNPYINVVPAGASGIEFYNIDGQAVTGTHNGDALIVKYVQKHIGYQTSRPAQVGQPIFGDRFFLISTTEGSSFSINNNRISMNLSDNYFTVAAIQSLSEAQFYHEHAFVKTIKGEVTYEVNHKTSIVETTYHNAIQYLKDDTDTSVQFLLPHHYLNSDVELLDYEFETVRGHLKLMAGNTFKTQLSFYGLLPAMTTPTNGEFSKDTMNDYLADLSLRTRTNDTENFLNDEGPYWNSKAIYPLAQGIIIADQIGNDSMKDDLILRLRYVLSDWYTYSGSADKRYLNYNERWGSVYYSNNDFNTASELSDHAFTHGYLIYASAVLAMYDKSFTTDFGGVVDTLLADYMTPVKGDYNYAYLRSFDAWAGHTWAHGFGTFAEGNNIESSSEAIQSWVGGYLWALQKGDKQLRDAAIYGFVHELSSAKTYMFDYEGVVFKDNYKQYAAVAGMIWGGKYDYATWFGANPTFIYGIQWLPNGEYISNYAVTPEEKTKLAAIYQTYLTAKNNTLDTWFANMWSIQALINPSLAISQFDANKILNDDYPSDLSQTYYLLHGLQTYGSRSSDYIMEIHKHVSSSVYAKDGSVYALVWNPSDSTQTITFHGPNDSTITKTVKANTFVSIKLK</sequence>
<name>A0ABT2Y3D8_9MOLU</name>
<dbReference type="RefSeq" id="WP_263607360.1">
    <property type="nucleotide sequence ID" value="NZ_JAOVQM010000001.1"/>
</dbReference>
<evidence type="ECO:0000256" key="1">
    <source>
        <dbReference type="ARBA" id="ARBA00000382"/>
    </source>
</evidence>
<evidence type="ECO:0000256" key="8">
    <source>
        <dbReference type="ARBA" id="ARBA00023326"/>
    </source>
</evidence>
<evidence type="ECO:0000256" key="6">
    <source>
        <dbReference type="ARBA" id="ARBA00023295"/>
    </source>
</evidence>
<dbReference type="Gene3D" id="2.70.98.30">
    <property type="entry name" value="Golgi alpha-mannosidase II, domain 4"/>
    <property type="match status" value="1"/>
</dbReference>
<dbReference type="PROSITE" id="PS51257">
    <property type="entry name" value="PROKAR_LIPOPROTEIN"/>
    <property type="match status" value="1"/>
</dbReference>
<dbReference type="PANTHER" id="PTHR31983">
    <property type="entry name" value="ENDO-1,3(4)-BETA-GLUCANASE 1"/>
    <property type="match status" value="1"/>
</dbReference>
<keyword evidence="6" id="KW-0326">Glycosidase</keyword>
<dbReference type="EC" id="3.2.1.39" evidence="3"/>
<reference evidence="10" key="1">
    <citation type="submission" date="2022-09" db="EMBL/GenBank/DDBJ databases">
        <title>Novel Mycoplasma species identified in domestic and wild animals.</title>
        <authorList>
            <person name="Volokhov D.V."/>
            <person name="Furtak V.A."/>
            <person name="Zagorodnyaya T.A."/>
        </authorList>
    </citation>
    <scope>NUCLEOTIDE SEQUENCE</scope>
    <source>
        <strain evidence="10">Oakley</strain>
    </source>
</reference>
<dbReference type="InterPro" id="IPR040720">
    <property type="entry name" value="GH81_C"/>
</dbReference>
<accession>A0ABT2Y3D8</accession>
<dbReference type="Proteomes" id="UP001177160">
    <property type="component" value="Unassembled WGS sequence"/>
</dbReference>
<evidence type="ECO:0000256" key="5">
    <source>
        <dbReference type="ARBA" id="ARBA00023277"/>
    </source>
</evidence>
<dbReference type="PANTHER" id="PTHR31983:SF0">
    <property type="entry name" value="GLUCAN ENDO-1,3-BETA-D-GLUCOSIDASE 2"/>
    <property type="match status" value="1"/>
</dbReference>
<evidence type="ECO:0000256" key="7">
    <source>
        <dbReference type="ARBA" id="ARBA00023316"/>
    </source>
</evidence>
<evidence type="ECO:0000259" key="9">
    <source>
        <dbReference type="Pfam" id="PF17652"/>
    </source>
</evidence>
<dbReference type="InterPro" id="IPR013783">
    <property type="entry name" value="Ig-like_fold"/>
</dbReference>
<comment type="caution">
    <text evidence="10">The sequence shown here is derived from an EMBL/GenBank/DDBJ whole genome shotgun (WGS) entry which is preliminary data.</text>
</comment>
<protein>
    <recommendedName>
        <fullName evidence="3">glucan endo-1,3-beta-D-glucosidase</fullName>
        <ecNumber evidence="3">3.2.1.39</ecNumber>
    </recommendedName>
</protein>
<keyword evidence="4 10" id="KW-0378">Hydrolase</keyword>
<gene>
    <name evidence="10" type="ORF">N7548_00205</name>
</gene>
<dbReference type="Gene3D" id="2.60.40.10">
    <property type="entry name" value="Immunoglobulins"/>
    <property type="match status" value="1"/>
</dbReference>
<keyword evidence="8" id="KW-0624">Polysaccharide degradation</keyword>
<evidence type="ECO:0000313" key="10">
    <source>
        <dbReference type="EMBL" id="MCV2231247.1"/>
    </source>
</evidence>
<dbReference type="InterPro" id="IPR005200">
    <property type="entry name" value="Endo-beta-glucanase"/>
</dbReference>
<dbReference type="GO" id="GO:0016787">
    <property type="term" value="F:hydrolase activity"/>
    <property type="evidence" value="ECO:0007669"/>
    <property type="project" value="UniProtKB-KW"/>
</dbReference>
<dbReference type="Pfam" id="PF17652">
    <property type="entry name" value="Glyco_hydro81C"/>
    <property type="match status" value="1"/>
</dbReference>
<proteinExistence type="inferred from homology"/>
<keyword evidence="11" id="KW-1185">Reference proteome</keyword>
<feature type="domain" description="Glycosyl hydrolase family 81 C-terminal" evidence="9">
    <location>
        <begin position="503"/>
        <end position="832"/>
    </location>
</feature>
<comment type="catalytic activity">
    <reaction evidence="1">
        <text>Hydrolysis of (1-&gt;3)-beta-D-glucosidic linkages in (1-&gt;3)-beta-D-glucans.</text>
        <dbReference type="EC" id="3.2.1.39"/>
    </reaction>
</comment>
<dbReference type="PROSITE" id="PS52008">
    <property type="entry name" value="GH81"/>
    <property type="match status" value="1"/>
</dbReference>
<keyword evidence="7" id="KW-0961">Cell wall biogenesis/degradation</keyword>
<evidence type="ECO:0000256" key="3">
    <source>
        <dbReference type="ARBA" id="ARBA00012780"/>
    </source>
</evidence>
<dbReference type="EMBL" id="JAOVQM010000001">
    <property type="protein sequence ID" value="MCV2231247.1"/>
    <property type="molecule type" value="Genomic_DNA"/>
</dbReference>